<gene>
    <name evidence="2" type="ORF">SCMC78_45920</name>
</gene>
<evidence type="ECO:0000313" key="2">
    <source>
        <dbReference type="EMBL" id="BFP54785.1"/>
    </source>
</evidence>
<dbReference type="InterPro" id="IPR036365">
    <property type="entry name" value="PGBD-like_sf"/>
</dbReference>
<dbReference type="CDD" id="cd06418">
    <property type="entry name" value="GH25_BacA-like"/>
    <property type="match status" value="1"/>
</dbReference>
<dbReference type="RefSeq" id="WP_086777808.1">
    <property type="nucleotide sequence ID" value="NZ_AP035884.1"/>
</dbReference>
<feature type="domain" description="Rv2525c-like glycoside hydrolase-like" evidence="1">
    <location>
        <begin position="316"/>
        <end position="502"/>
    </location>
</feature>
<dbReference type="KEGG" id="stcm:SCMC78_45920"/>
<name>A0AB33KK15_9ACTN</name>
<dbReference type="SUPFAM" id="SSF51445">
    <property type="entry name" value="(Trans)glycosidases"/>
    <property type="match status" value="1"/>
</dbReference>
<dbReference type="SUPFAM" id="SSF47090">
    <property type="entry name" value="PGBD-like"/>
    <property type="match status" value="1"/>
</dbReference>
<organism evidence="2">
    <name type="scientific">Streptomyces sp. CMC78</name>
    <dbReference type="NCBI Taxonomy" id="3231512"/>
    <lineage>
        <taxon>Bacteria</taxon>
        <taxon>Bacillati</taxon>
        <taxon>Actinomycetota</taxon>
        <taxon>Actinomycetes</taxon>
        <taxon>Kitasatosporales</taxon>
        <taxon>Streptomycetaceae</taxon>
        <taxon>Streptomyces</taxon>
    </lineage>
</organism>
<protein>
    <submittedName>
        <fullName evidence="2">DUF1906 domain-containing protein</fullName>
    </submittedName>
</protein>
<accession>A0AB33KK15</accession>
<evidence type="ECO:0000259" key="1">
    <source>
        <dbReference type="Pfam" id="PF08924"/>
    </source>
</evidence>
<dbReference type="Pfam" id="PF08924">
    <property type="entry name" value="Rv2525c_GlyHyd-like"/>
    <property type="match status" value="1"/>
</dbReference>
<dbReference type="EMBL" id="AP035884">
    <property type="protein sequence ID" value="BFP54785.1"/>
    <property type="molecule type" value="Genomic_DNA"/>
</dbReference>
<dbReference type="InterPro" id="IPR015020">
    <property type="entry name" value="Rv2525c-like_Glyco_Hydro-like"/>
</dbReference>
<proteinExistence type="predicted"/>
<dbReference type="Gene3D" id="3.20.20.80">
    <property type="entry name" value="Glycosidases"/>
    <property type="match status" value="1"/>
</dbReference>
<reference evidence="2" key="1">
    <citation type="submission" date="2024-07" db="EMBL/GenBank/DDBJ databases">
        <title>Complete genome sequences of cellulolytic bacteria, Kitasatospora sp. CMC57 and Streptomyces sp. CMC78, isolated from Japanese agricultural soil.</title>
        <authorList>
            <person name="Hashimoto T."/>
            <person name="Ito M."/>
            <person name="Iwamoto M."/>
            <person name="Fukahori D."/>
            <person name="Shoda T."/>
            <person name="Sakoda M."/>
            <person name="Morohoshi T."/>
            <person name="Mitsuboshi M."/>
            <person name="Nishizawa T."/>
        </authorList>
    </citation>
    <scope>NUCLEOTIDE SEQUENCE</scope>
    <source>
        <strain evidence="2">CMC78</strain>
    </source>
</reference>
<dbReference type="AlphaFoldDB" id="A0AB33KK15"/>
<sequence>MADQQVLRAQQWVNSKYGSVSGYVRCPENGNTGWGTMNSLVMALQHELGISPVVASFGPTTSTKFDALGGIGFEWDKNRNIVAILQYGLWCKGYWAVEPESEGWFTGVTRDAVEKLRSNMGIGGEGVIDAKIAKALLNMDAYVVVAGGTEKIRGIQQWLNRNYWTKSAFNVGPCDGIYSRDVQKSLLTALQYELGISAPNGNFGPGTQAALRNVTLKEGDSGTLVSLFTAACVFNEPVPIGVAGVRTTFKSTYDAKTTEYVKLFQEFSYLFESGRESGKGDYTTWAQLLVSMGDPDRKVTASDTRFVIDAPRAKWLYDNDYRIVGRYLYNPDPNYEKEILPGELETILGNKLGVFPIFQIHGRDATDYSYPKGYQHALMAHEKADGFGFNRGTVIYFAVDYDATQEEIDEYIIPYYQGVASGLASKGKKYVHGVYGSRNVCINATNRTYARYSFVSGMSWGFSGNLGFPLPSNWSFNQIKETSRIPISGSDPIDLDSDAWRPNSDPGTFSLNRDASPASDFISLISRLYDAAVDYKASHGSDRDASKLVMEFMRHKSYGGVQWQSLIGDYDHGFVSYASQKGLSVLDEFTDPVSGYRIGAEHLMATADGHYVVAQPENKKSVNVGDITGWGGDFMTFYTDWRNSEEQYASGKAFCNAKLAKPGVSSSFGFTDLIEDADGYLIARAVRGGQDIATAVRQRYSNNGSALKRFTDYFQNRWGSVENCKQAAWNVLTKEEPFFDLARGYFITLEGALYPGVLINTPGGSDKLDSFTQGFADAILARVGAE</sequence>
<dbReference type="InterPro" id="IPR017853">
    <property type="entry name" value="GH"/>
</dbReference>